<proteinExistence type="predicted"/>
<dbReference type="AlphaFoldDB" id="A0A9Q4GIZ5"/>
<sequence length="80" mass="9127">MVDTDDVQLYGGVNLYPGDWVVVERPLLSVEGEVVDVFQRAGKLKIRVDGAKDVVTNVGDFHLHDEGRPSLRKERFRRFD</sequence>
<gene>
    <name evidence="1" type="ORF">EGH25_08390</name>
</gene>
<name>A0A9Q4GIZ5_9EURY</name>
<accession>A0A9Q4GIZ5</accession>
<dbReference type="EMBL" id="RKLV01000007">
    <property type="protein sequence ID" value="MCX2819368.1"/>
    <property type="molecule type" value="Genomic_DNA"/>
</dbReference>
<evidence type="ECO:0000313" key="1">
    <source>
        <dbReference type="EMBL" id="MCX2819368.1"/>
    </source>
</evidence>
<organism evidence="1 2">
    <name type="scientific">Halorutilus salinus</name>
    <dbReference type="NCBI Taxonomy" id="2487751"/>
    <lineage>
        <taxon>Archaea</taxon>
        <taxon>Methanobacteriati</taxon>
        <taxon>Methanobacteriota</taxon>
        <taxon>Stenosarchaea group</taxon>
        <taxon>Halobacteria</taxon>
        <taxon>Halorutilales</taxon>
        <taxon>Halorutilaceae</taxon>
        <taxon>Halorutilus</taxon>
    </lineage>
</organism>
<reference evidence="1" key="1">
    <citation type="submission" date="2022-09" db="EMBL/GenBank/DDBJ databases">
        <title>Haloadaptaus new haloarchaeum isolated from saline soil.</title>
        <authorList>
            <person name="Duran-Viseras A."/>
            <person name="Sanchez-Porro C."/>
            <person name="Ventosa A."/>
        </authorList>
    </citation>
    <scope>NUCLEOTIDE SEQUENCE</scope>
    <source>
        <strain evidence="1">F3-133</strain>
    </source>
</reference>
<evidence type="ECO:0000313" key="2">
    <source>
        <dbReference type="Proteomes" id="UP001149411"/>
    </source>
</evidence>
<dbReference type="RefSeq" id="WP_266087554.1">
    <property type="nucleotide sequence ID" value="NZ_RKLV01000007.1"/>
</dbReference>
<protein>
    <submittedName>
        <fullName evidence="1">Uncharacterized protein</fullName>
    </submittedName>
</protein>
<comment type="caution">
    <text evidence="1">The sequence shown here is derived from an EMBL/GenBank/DDBJ whole genome shotgun (WGS) entry which is preliminary data.</text>
</comment>
<keyword evidence="2" id="KW-1185">Reference proteome</keyword>
<dbReference type="Proteomes" id="UP001149411">
    <property type="component" value="Unassembled WGS sequence"/>
</dbReference>